<evidence type="ECO:0000313" key="1">
    <source>
        <dbReference type="EMBL" id="KAJ7378754.1"/>
    </source>
</evidence>
<dbReference type="EMBL" id="MU826363">
    <property type="protein sequence ID" value="KAJ7378754.1"/>
    <property type="molecule type" value="Genomic_DNA"/>
</dbReference>
<name>A0A9W9ZD10_9CNID</name>
<evidence type="ECO:0000313" key="2">
    <source>
        <dbReference type="Proteomes" id="UP001163046"/>
    </source>
</evidence>
<proteinExistence type="predicted"/>
<gene>
    <name evidence="1" type="ORF">OS493_021340</name>
</gene>
<reference evidence="1" key="1">
    <citation type="submission" date="2023-01" db="EMBL/GenBank/DDBJ databases">
        <title>Genome assembly of the deep-sea coral Lophelia pertusa.</title>
        <authorList>
            <person name="Herrera S."/>
            <person name="Cordes E."/>
        </authorList>
    </citation>
    <scope>NUCLEOTIDE SEQUENCE</scope>
    <source>
        <strain evidence="1">USNM1676648</strain>
        <tissue evidence="1">Polyp</tissue>
    </source>
</reference>
<accession>A0A9W9ZD10</accession>
<protein>
    <submittedName>
        <fullName evidence="1">Uncharacterized protein</fullName>
    </submittedName>
</protein>
<organism evidence="1 2">
    <name type="scientific">Desmophyllum pertusum</name>
    <dbReference type="NCBI Taxonomy" id="174260"/>
    <lineage>
        <taxon>Eukaryota</taxon>
        <taxon>Metazoa</taxon>
        <taxon>Cnidaria</taxon>
        <taxon>Anthozoa</taxon>
        <taxon>Hexacorallia</taxon>
        <taxon>Scleractinia</taxon>
        <taxon>Caryophylliina</taxon>
        <taxon>Caryophylliidae</taxon>
        <taxon>Desmophyllum</taxon>
    </lineage>
</organism>
<comment type="caution">
    <text evidence="1">The sequence shown here is derived from an EMBL/GenBank/DDBJ whole genome shotgun (WGS) entry which is preliminary data.</text>
</comment>
<sequence length="232" mass="26648">MKTWPVPGSWILNWGTRSSFFSSAQRVMANWHNASEISDEAFKQSFGIMTEKLEQRSEENVHPFAITQPVAFSEEMLINLAGIYTIAEANESAAEAFENGLKCCPSYYEAKRGFGYTLMKLYVSKVLCNSEGDVEEDVPTELPPANKQRPHDREMSKYDSWTVEKCEDTAGKLLKGYPCRGPRCQERYPNVYYYLAKLMLVDKKMVEFRKYFELGQDAEGKRLPSLSLLIYH</sequence>
<keyword evidence="2" id="KW-1185">Reference proteome</keyword>
<dbReference type="AlphaFoldDB" id="A0A9W9ZD10"/>
<dbReference type="Proteomes" id="UP001163046">
    <property type="component" value="Unassembled WGS sequence"/>
</dbReference>